<dbReference type="Proteomes" id="UP000672032">
    <property type="component" value="Chromosome 1"/>
</dbReference>
<dbReference type="OrthoDB" id="5343383at2759"/>
<proteinExistence type="predicted"/>
<accession>A0A8A3P8M9</accession>
<evidence type="ECO:0000313" key="2">
    <source>
        <dbReference type="Proteomes" id="UP000672032"/>
    </source>
</evidence>
<sequence length="185" mass="21014">MPDLDEISYSREATIDAFRDYYRFLFDLYMEDSDIIEPPKGGWPTLSPEFGHLANCYWADWQSLADIGSVEAGVDMSGLGETLKVMTEGALDDVPAHVVGLTCGDRENKALLLDTEFGVIHWPESDGGGDHRHNLDDDPSFIEPVDPWDVDDHVPENEIEWRHESPAWAITGFFELLKKQFRELK</sequence>
<keyword evidence="2" id="KW-1185">Reference proteome</keyword>
<evidence type="ECO:0000313" key="1">
    <source>
        <dbReference type="EMBL" id="QSZ28537.1"/>
    </source>
</evidence>
<dbReference type="EMBL" id="CP063405">
    <property type="protein sequence ID" value="QSZ28537.1"/>
    <property type="molecule type" value="Genomic_DNA"/>
</dbReference>
<dbReference type="AlphaFoldDB" id="A0A8A3P8M9"/>
<name>A0A8A3P8M9_9HELO</name>
<gene>
    <name evidence="1" type="ORF">DSL72_003035</name>
</gene>
<organism evidence="1 2">
    <name type="scientific">Monilinia vaccinii-corymbosi</name>
    <dbReference type="NCBI Taxonomy" id="61207"/>
    <lineage>
        <taxon>Eukaryota</taxon>
        <taxon>Fungi</taxon>
        <taxon>Dikarya</taxon>
        <taxon>Ascomycota</taxon>
        <taxon>Pezizomycotina</taxon>
        <taxon>Leotiomycetes</taxon>
        <taxon>Helotiales</taxon>
        <taxon>Sclerotiniaceae</taxon>
        <taxon>Monilinia</taxon>
    </lineage>
</organism>
<reference evidence="1" key="1">
    <citation type="submission" date="2020-10" db="EMBL/GenBank/DDBJ databases">
        <title>Genome Sequence of Monilinia vaccinii-corymbosi Sheds Light on Mummy Berry Disease Infection of Blueberry and Mating Type.</title>
        <authorList>
            <person name="Yow A.G."/>
            <person name="Zhang Y."/>
            <person name="Bansal K."/>
            <person name="Eacker S.M."/>
            <person name="Sullivan S."/>
            <person name="Liachko I."/>
            <person name="Cubeta M.A."/>
            <person name="Rollins J.A."/>
            <person name="Ashrafi H."/>
        </authorList>
    </citation>
    <scope>NUCLEOTIDE SEQUENCE</scope>
    <source>
        <strain evidence="1">RL-1</strain>
    </source>
</reference>
<protein>
    <submittedName>
        <fullName evidence="1">Uncharacterized protein</fullName>
    </submittedName>
</protein>